<sequence>MNHRNRNRVLAGVLLAAAVCCAVWAGNYIYQRGQEKSALEELQAEAKAETEAAPEAGQETAPAETEPVGLDPYVDFGELQARNPEIYAWITVPGTRVDYPILQREGSHQDYYLMHDVDGNLTASGSIYTESLN</sequence>
<dbReference type="Gene3D" id="2.40.260.10">
    <property type="entry name" value="Sortase"/>
    <property type="match status" value="1"/>
</dbReference>
<dbReference type="SUPFAM" id="SSF63817">
    <property type="entry name" value="Sortase"/>
    <property type="match status" value="1"/>
</dbReference>
<protein>
    <submittedName>
        <fullName evidence="3">Class B sortase</fullName>
    </submittedName>
</protein>
<dbReference type="EMBL" id="DXEU01000096">
    <property type="protein sequence ID" value="HIX52220.1"/>
    <property type="molecule type" value="Genomic_DNA"/>
</dbReference>
<proteinExistence type="predicted"/>
<feature type="non-terminal residue" evidence="3">
    <location>
        <position position="133"/>
    </location>
</feature>
<evidence type="ECO:0000256" key="1">
    <source>
        <dbReference type="SAM" id="MobiDB-lite"/>
    </source>
</evidence>
<feature type="compositionally biased region" description="Basic and acidic residues" evidence="1">
    <location>
        <begin position="40"/>
        <end position="50"/>
    </location>
</feature>
<dbReference type="AlphaFoldDB" id="A0A9D1W3Z6"/>
<gene>
    <name evidence="3" type="ORF">IAA28_05390</name>
</gene>
<evidence type="ECO:0000313" key="3">
    <source>
        <dbReference type="EMBL" id="HIX52220.1"/>
    </source>
</evidence>
<feature type="signal peptide" evidence="2">
    <location>
        <begin position="1"/>
        <end position="25"/>
    </location>
</feature>
<reference evidence="3" key="1">
    <citation type="journal article" date="2021" name="PeerJ">
        <title>Extensive microbial diversity within the chicken gut microbiome revealed by metagenomics and culture.</title>
        <authorList>
            <person name="Gilroy R."/>
            <person name="Ravi A."/>
            <person name="Getino M."/>
            <person name="Pursley I."/>
            <person name="Horton D.L."/>
            <person name="Alikhan N.F."/>
            <person name="Baker D."/>
            <person name="Gharbi K."/>
            <person name="Hall N."/>
            <person name="Watson M."/>
            <person name="Adriaenssens E.M."/>
            <person name="Foster-Nyarko E."/>
            <person name="Jarju S."/>
            <person name="Secka A."/>
            <person name="Antonio M."/>
            <person name="Oren A."/>
            <person name="Chaudhuri R.R."/>
            <person name="La Ragione R."/>
            <person name="Hildebrand F."/>
            <person name="Pallen M.J."/>
        </authorList>
    </citation>
    <scope>NUCLEOTIDE SEQUENCE</scope>
    <source>
        <strain evidence="3">ChiGjej4B4-12881</strain>
    </source>
</reference>
<keyword evidence="2" id="KW-0732">Signal</keyword>
<name>A0A9D1W3Z6_9FIRM</name>
<accession>A0A9D1W3Z6</accession>
<evidence type="ECO:0000256" key="2">
    <source>
        <dbReference type="SAM" id="SignalP"/>
    </source>
</evidence>
<organism evidence="3 4">
    <name type="scientific">Candidatus Lachnoclostridium stercoripullorum</name>
    <dbReference type="NCBI Taxonomy" id="2838635"/>
    <lineage>
        <taxon>Bacteria</taxon>
        <taxon>Bacillati</taxon>
        <taxon>Bacillota</taxon>
        <taxon>Clostridia</taxon>
        <taxon>Lachnospirales</taxon>
        <taxon>Lachnospiraceae</taxon>
    </lineage>
</organism>
<evidence type="ECO:0000313" key="4">
    <source>
        <dbReference type="Proteomes" id="UP000886780"/>
    </source>
</evidence>
<dbReference type="InterPro" id="IPR023365">
    <property type="entry name" value="Sortase_dom-sf"/>
</dbReference>
<feature type="chain" id="PRO_5039191563" evidence="2">
    <location>
        <begin position="26"/>
        <end position="133"/>
    </location>
</feature>
<feature type="region of interest" description="Disordered" evidence="1">
    <location>
        <begin position="40"/>
        <end position="69"/>
    </location>
</feature>
<dbReference type="Proteomes" id="UP000886780">
    <property type="component" value="Unassembled WGS sequence"/>
</dbReference>
<comment type="caution">
    <text evidence="3">The sequence shown here is derived from an EMBL/GenBank/DDBJ whole genome shotgun (WGS) entry which is preliminary data.</text>
</comment>
<reference evidence="3" key="2">
    <citation type="submission" date="2021-04" db="EMBL/GenBank/DDBJ databases">
        <authorList>
            <person name="Gilroy R."/>
        </authorList>
    </citation>
    <scope>NUCLEOTIDE SEQUENCE</scope>
    <source>
        <strain evidence="3">ChiGjej4B4-12881</strain>
    </source>
</reference>